<protein>
    <submittedName>
        <fullName evidence="1">Uncharacterized protein</fullName>
    </submittedName>
</protein>
<dbReference type="OrthoDB" id="10454599at2759"/>
<keyword evidence="2" id="KW-1185">Reference proteome</keyword>
<comment type="caution">
    <text evidence="1">The sequence shown here is derived from an EMBL/GenBank/DDBJ whole genome shotgun (WGS) entry which is preliminary data.</text>
</comment>
<sequence>MGLNSSIEKCDHESGSQCSTLNIDRQLDAMRNEVRQQERLITEKIKQAMTVKEDTLVMRYSDLKDVTEISAAIQEIFRDEPVAVQFLKEAAITMIAEFRNNSTTKELSRCHQVKK</sequence>
<dbReference type="AlphaFoldDB" id="A0A6S7LU88"/>
<dbReference type="Proteomes" id="UP001152795">
    <property type="component" value="Unassembled WGS sequence"/>
</dbReference>
<evidence type="ECO:0000313" key="1">
    <source>
        <dbReference type="EMBL" id="CAB4044113.1"/>
    </source>
</evidence>
<feature type="non-terminal residue" evidence="1">
    <location>
        <position position="115"/>
    </location>
</feature>
<dbReference type="EMBL" id="CACRXK020033998">
    <property type="protein sequence ID" value="CAB4044113.1"/>
    <property type="molecule type" value="Genomic_DNA"/>
</dbReference>
<accession>A0A6S7LU88</accession>
<reference evidence="1" key="1">
    <citation type="submission" date="2020-04" db="EMBL/GenBank/DDBJ databases">
        <authorList>
            <person name="Alioto T."/>
            <person name="Alioto T."/>
            <person name="Gomez Garrido J."/>
        </authorList>
    </citation>
    <scope>NUCLEOTIDE SEQUENCE</scope>
    <source>
        <strain evidence="1">A484AB</strain>
    </source>
</reference>
<evidence type="ECO:0000313" key="2">
    <source>
        <dbReference type="Proteomes" id="UP001152795"/>
    </source>
</evidence>
<organism evidence="1 2">
    <name type="scientific">Paramuricea clavata</name>
    <name type="common">Red gorgonian</name>
    <name type="synonym">Violescent sea-whip</name>
    <dbReference type="NCBI Taxonomy" id="317549"/>
    <lineage>
        <taxon>Eukaryota</taxon>
        <taxon>Metazoa</taxon>
        <taxon>Cnidaria</taxon>
        <taxon>Anthozoa</taxon>
        <taxon>Octocorallia</taxon>
        <taxon>Malacalcyonacea</taxon>
        <taxon>Plexauridae</taxon>
        <taxon>Paramuricea</taxon>
    </lineage>
</organism>
<name>A0A6S7LU88_PARCT</name>
<proteinExistence type="predicted"/>
<gene>
    <name evidence="1" type="ORF">PACLA_8A018770</name>
</gene>